<feature type="non-terminal residue" evidence="1">
    <location>
        <position position="1"/>
    </location>
</feature>
<feature type="non-terminal residue" evidence="1">
    <location>
        <position position="69"/>
    </location>
</feature>
<dbReference type="OMA" id="CMQSSAN"/>
<accession>A0AA38LGJ3</accession>
<organism evidence="1 2">
    <name type="scientific">Taxus chinensis</name>
    <name type="common">Chinese yew</name>
    <name type="synonym">Taxus wallichiana var. chinensis</name>
    <dbReference type="NCBI Taxonomy" id="29808"/>
    <lineage>
        <taxon>Eukaryota</taxon>
        <taxon>Viridiplantae</taxon>
        <taxon>Streptophyta</taxon>
        <taxon>Embryophyta</taxon>
        <taxon>Tracheophyta</taxon>
        <taxon>Spermatophyta</taxon>
        <taxon>Pinopsida</taxon>
        <taxon>Pinidae</taxon>
        <taxon>Conifers II</taxon>
        <taxon>Cupressales</taxon>
        <taxon>Taxaceae</taxon>
        <taxon>Taxus</taxon>
    </lineage>
</organism>
<dbReference type="Gene3D" id="3.30.70.270">
    <property type="match status" value="1"/>
</dbReference>
<comment type="caution">
    <text evidence="1">The sequence shown here is derived from an EMBL/GenBank/DDBJ whole genome shotgun (WGS) entry which is preliminary data.</text>
</comment>
<dbReference type="AlphaFoldDB" id="A0AA38LGJ3"/>
<dbReference type="SUPFAM" id="SSF56672">
    <property type="entry name" value="DNA/RNA polymerases"/>
    <property type="match status" value="1"/>
</dbReference>
<name>A0AA38LGJ3_TAXCH</name>
<dbReference type="PANTHER" id="PTHR33064">
    <property type="entry name" value="POL PROTEIN"/>
    <property type="match status" value="1"/>
</dbReference>
<dbReference type="InterPro" id="IPR043502">
    <property type="entry name" value="DNA/RNA_pol_sf"/>
</dbReference>
<evidence type="ECO:0000313" key="2">
    <source>
        <dbReference type="Proteomes" id="UP000824469"/>
    </source>
</evidence>
<protein>
    <recommendedName>
        <fullName evidence="3">Reverse transcriptase</fullName>
    </recommendedName>
</protein>
<keyword evidence="2" id="KW-1185">Reference proteome</keyword>
<dbReference type="EMBL" id="JAHRHJ020000003">
    <property type="protein sequence ID" value="KAH9324003.1"/>
    <property type="molecule type" value="Genomic_DNA"/>
</dbReference>
<dbReference type="Proteomes" id="UP000824469">
    <property type="component" value="Unassembled WGS sequence"/>
</dbReference>
<evidence type="ECO:0008006" key="3">
    <source>
        <dbReference type="Google" id="ProtNLM"/>
    </source>
</evidence>
<sequence length="69" mass="7851">TEVQYLGHIISGEGIIIDPSKIRAIMDWPAPTTVTEVRSFMGLVGYYRRFVQDFSQIAHPITSLQWKGK</sequence>
<reference evidence="1 2" key="1">
    <citation type="journal article" date="2021" name="Nat. Plants">
        <title>The Taxus genome provides insights into paclitaxel biosynthesis.</title>
        <authorList>
            <person name="Xiong X."/>
            <person name="Gou J."/>
            <person name="Liao Q."/>
            <person name="Li Y."/>
            <person name="Zhou Q."/>
            <person name="Bi G."/>
            <person name="Li C."/>
            <person name="Du R."/>
            <person name="Wang X."/>
            <person name="Sun T."/>
            <person name="Guo L."/>
            <person name="Liang H."/>
            <person name="Lu P."/>
            <person name="Wu Y."/>
            <person name="Zhang Z."/>
            <person name="Ro D.K."/>
            <person name="Shang Y."/>
            <person name="Huang S."/>
            <person name="Yan J."/>
        </authorList>
    </citation>
    <scope>NUCLEOTIDE SEQUENCE [LARGE SCALE GENOMIC DNA]</scope>
    <source>
        <strain evidence="1">Ta-2019</strain>
    </source>
</reference>
<dbReference type="PANTHER" id="PTHR33064:SF37">
    <property type="entry name" value="RIBONUCLEASE H"/>
    <property type="match status" value="1"/>
</dbReference>
<dbReference type="InterPro" id="IPR043128">
    <property type="entry name" value="Rev_trsase/Diguanyl_cyclase"/>
</dbReference>
<evidence type="ECO:0000313" key="1">
    <source>
        <dbReference type="EMBL" id="KAH9324003.1"/>
    </source>
</evidence>
<gene>
    <name evidence="1" type="ORF">KI387_044460</name>
</gene>
<proteinExistence type="predicted"/>
<dbReference type="InterPro" id="IPR051320">
    <property type="entry name" value="Viral_Replic_Matur_Polypro"/>
</dbReference>